<accession>A0AAU3I986</accession>
<evidence type="ECO:0000313" key="1">
    <source>
        <dbReference type="EMBL" id="WTZ13178.1"/>
    </source>
</evidence>
<proteinExistence type="predicted"/>
<gene>
    <name evidence="1" type="ORF">OG699_37590</name>
</gene>
<dbReference type="EMBL" id="CP109546">
    <property type="protein sequence ID" value="WTZ13178.1"/>
    <property type="molecule type" value="Genomic_DNA"/>
</dbReference>
<sequence>MAAKIVDNGSFDPRITTIPTIAREGGTYNQNLTRGWVIQESAVKGTRYRCNFLYNPSVVSVSHVINTNVLADQNAIDPNDVSQKSGAILPLQSSVSFSLLFDRTYELWDSTHISGDTRYDVATMGVAYDVLALYKITGIASTVSIKSDGQADDHVTETSFSKGSFTKGATGPMLWVPVYVVFGEHLDYYGVIQELDVQYTHWTTNMVPSRCQVSITMQLLPKNTASSTAREIPKSIVPKYTNPSILNPANNTGKAGR</sequence>
<reference evidence="1" key="1">
    <citation type="submission" date="2022-10" db="EMBL/GenBank/DDBJ databases">
        <title>The complete genomes of actinobacterial strains from the NBC collection.</title>
        <authorList>
            <person name="Joergensen T.S."/>
            <person name="Alvarez Arevalo M."/>
            <person name="Sterndorff E.B."/>
            <person name="Faurdal D."/>
            <person name="Vuksanovic O."/>
            <person name="Mourched A.-S."/>
            <person name="Charusanti P."/>
            <person name="Shaw S."/>
            <person name="Blin K."/>
            <person name="Weber T."/>
        </authorList>
    </citation>
    <scope>NUCLEOTIDE SEQUENCE</scope>
    <source>
        <strain evidence="1">NBC_01393</strain>
    </source>
</reference>
<dbReference type="AlphaFoldDB" id="A0AAU3I986"/>
<organism evidence="1">
    <name type="scientific">Streptomyces sp. NBC_01393</name>
    <dbReference type="NCBI Taxonomy" id="2903851"/>
    <lineage>
        <taxon>Bacteria</taxon>
        <taxon>Bacillati</taxon>
        <taxon>Actinomycetota</taxon>
        <taxon>Actinomycetes</taxon>
        <taxon>Kitasatosporales</taxon>
        <taxon>Streptomycetaceae</taxon>
        <taxon>Streptomyces</taxon>
    </lineage>
</organism>
<protein>
    <submittedName>
        <fullName evidence="1">Uncharacterized protein</fullName>
    </submittedName>
</protein>
<name>A0AAU3I986_9ACTN</name>